<reference evidence="2 3" key="1">
    <citation type="submission" date="2014-05" db="EMBL/GenBank/DDBJ databases">
        <title>Draft genome sequence of a rare smut relative, Tilletiaria anomala UBC 951.</title>
        <authorList>
            <consortium name="DOE Joint Genome Institute"/>
            <person name="Toome M."/>
            <person name="Kuo A."/>
            <person name="Henrissat B."/>
            <person name="Lipzen A."/>
            <person name="Tritt A."/>
            <person name="Yoshinaga Y."/>
            <person name="Zane M."/>
            <person name="Barry K."/>
            <person name="Grigoriev I.V."/>
            <person name="Spatafora J.W."/>
            <person name="Aimea M.C."/>
        </authorList>
    </citation>
    <scope>NUCLEOTIDE SEQUENCE [LARGE SCALE GENOMIC DNA]</scope>
    <source>
        <strain evidence="2 3">UBC 951</strain>
    </source>
</reference>
<feature type="domain" description="Rhodanese" evidence="1">
    <location>
        <begin position="109"/>
        <end position="206"/>
    </location>
</feature>
<dbReference type="GeneID" id="25266569"/>
<dbReference type="GO" id="GO:0004792">
    <property type="term" value="F:thiosulfate-cyanide sulfurtransferase activity"/>
    <property type="evidence" value="ECO:0007669"/>
    <property type="project" value="TreeGrafter"/>
</dbReference>
<dbReference type="Proteomes" id="UP000027361">
    <property type="component" value="Unassembled WGS sequence"/>
</dbReference>
<dbReference type="Gene3D" id="3.40.250.10">
    <property type="entry name" value="Rhodanese-like domain"/>
    <property type="match status" value="1"/>
</dbReference>
<dbReference type="PROSITE" id="PS50206">
    <property type="entry name" value="RHODANESE_3"/>
    <property type="match status" value="1"/>
</dbReference>
<dbReference type="SMART" id="SM00450">
    <property type="entry name" value="RHOD"/>
    <property type="match status" value="1"/>
</dbReference>
<dbReference type="PANTHER" id="PTHR44086">
    <property type="entry name" value="THIOSULFATE SULFURTRANSFERASE RDL2, MITOCHONDRIAL-RELATED"/>
    <property type="match status" value="1"/>
</dbReference>
<name>A0A066VZG6_TILAU</name>
<proteinExistence type="predicted"/>
<evidence type="ECO:0000313" key="2">
    <source>
        <dbReference type="EMBL" id="KDN43910.1"/>
    </source>
</evidence>
<keyword evidence="3" id="KW-1185">Reference proteome</keyword>
<evidence type="ECO:0000259" key="1">
    <source>
        <dbReference type="PROSITE" id="PS50206"/>
    </source>
</evidence>
<dbReference type="RefSeq" id="XP_013242531.1">
    <property type="nucleotide sequence ID" value="XM_013387077.1"/>
</dbReference>
<dbReference type="EMBL" id="JMSN01000057">
    <property type="protein sequence ID" value="KDN43910.1"/>
    <property type="molecule type" value="Genomic_DNA"/>
</dbReference>
<protein>
    <submittedName>
        <fullName evidence="2">Rhodanese-like protein</fullName>
    </submittedName>
</protein>
<dbReference type="InterPro" id="IPR001763">
    <property type="entry name" value="Rhodanese-like_dom"/>
</dbReference>
<dbReference type="GO" id="GO:0005739">
    <property type="term" value="C:mitochondrion"/>
    <property type="evidence" value="ECO:0007669"/>
    <property type="project" value="TreeGrafter"/>
</dbReference>
<evidence type="ECO:0000313" key="3">
    <source>
        <dbReference type="Proteomes" id="UP000027361"/>
    </source>
</evidence>
<dbReference type="InParanoid" id="A0A066VZG6"/>
<organism evidence="2 3">
    <name type="scientific">Tilletiaria anomala (strain ATCC 24038 / CBS 436.72 / UBC 951)</name>
    <dbReference type="NCBI Taxonomy" id="1037660"/>
    <lineage>
        <taxon>Eukaryota</taxon>
        <taxon>Fungi</taxon>
        <taxon>Dikarya</taxon>
        <taxon>Basidiomycota</taxon>
        <taxon>Ustilaginomycotina</taxon>
        <taxon>Exobasidiomycetes</taxon>
        <taxon>Georgefischeriales</taxon>
        <taxon>Tilletiariaceae</taxon>
        <taxon>Tilletiaria</taxon>
    </lineage>
</organism>
<sequence>MASLRGSSAQVLRRGSLWGSSLGQTAAVAAPCAASRATLSTLVNSSSSDSLRSSRKPALSIQLCAAASARGLRQARVLKSSATIFSKDRSWVDKGEVTYDELKPETEAPSGHITLIDVREPDEVAQGMIPSSVNVPLSEFKSAFDVNKSSRGAFSSKYAFDRPGFDDKIVFYCRSGKRSTEAQDFARKMGWWNARNYKGSWLDWVVHAKNE</sequence>
<dbReference type="HOGENOM" id="CLU_089574_0_0_1"/>
<dbReference type="OrthoDB" id="566238at2759"/>
<gene>
    <name evidence="2" type="ORF">K437DRAFT_274765</name>
</gene>
<dbReference type="AlphaFoldDB" id="A0A066VZG6"/>
<dbReference type="PANTHER" id="PTHR44086:SF10">
    <property type="entry name" value="THIOSULFATE SULFURTRANSFERASE_RHODANESE-LIKE DOMAIN-CONTAINING PROTEIN 3"/>
    <property type="match status" value="1"/>
</dbReference>
<dbReference type="Pfam" id="PF00581">
    <property type="entry name" value="Rhodanese"/>
    <property type="match status" value="1"/>
</dbReference>
<accession>A0A066VZG6</accession>
<dbReference type="STRING" id="1037660.A0A066VZG6"/>
<dbReference type="CDD" id="cd01519">
    <property type="entry name" value="RHOD_HSP67B2"/>
    <property type="match status" value="1"/>
</dbReference>
<comment type="caution">
    <text evidence="2">The sequence shown here is derived from an EMBL/GenBank/DDBJ whole genome shotgun (WGS) entry which is preliminary data.</text>
</comment>
<dbReference type="InterPro" id="IPR036873">
    <property type="entry name" value="Rhodanese-like_dom_sf"/>
</dbReference>
<dbReference type="SUPFAM" id="SSF52821">
    <property type="entry name" value="Rhodanese/Cell cycle control phosphatase"/>
    <property type="match status" value="1"/>
</dbReference>